<organism evidence="2">
    <name type="scientific">viral metagenome</name>
    <dbReference type="NCBI Taxonomy" id="1070528"/>
    <lineage>
        <taxon>unclassified sequences</taxon>
        <taxon>metagenomes</taxon>
        <taxon>organismal metagenomes</taxon>
    </lineage>
</organism>
<proteinExistence type="predicted"/>
<reference evidence="2" key="1">
    <citation type="journal article" date="2020" name="Nature">
        <title>Giant virus diversity and host interactions through global metagenomics.</title>
        <authorList>
            <person name="Schulz F."/>
            <person name="Roux S."/>
            <person name="Paez-Espino D."/>
            <person name="Jungbluth S."/>
            <person name="Walsh D.A."/>
            <person name="Denef V.J."/>
            <person name="McMahon K.D."/>
            <person name="Konstantinidis K.T."/>
            <person name="Eloe-Fadrosh E.A."/>
            <person name="Kyrpides N.C."/>
            <person name="Woyke T."/>
        </authorList>
    </citation>
    <scope>NUCLEOTIDE SEQUENCE</scope>
    <source>
        <strain evidence="2">GVMAG-S-1101164-67</strain>
    </source>
</reference>
<protein>
    <recommendedName>
        <fullName evidence="3">Myb-like domain-containing protein</fullName>
    </recommendedName>
</protein>
<evidence type="ECO:0000313" key="2">
    <source>
        <dbReference type="EMBL" id="QHU10243.1"/>
    </source>
</evidence>
<name>A0A6C0JXX5_9ZZZZ</name>
<dbReference type="AlphaFoldDB" id="A0A6C0JXX5"/>
<evidence type="ECO:0000256" key="1">
    <source>
        <dbReference type="SAM" id="MobiDB-lite"/>
    </source>
</evidence>
<feature type="region of interest" description="Disordered" evidence="1">
    <location>
        <begin position="1"/>
        <end position="24"/>
    </location>
</feature>
<sequence>MESPMLKMLKSKNPDKEYPSNTGQKWSDEEEILLLEELSKNIDIQLIAQYHNRTTGGINARRREIAYKLYNNNNSMEEIILKTKLDEDQIIETIKNYKTILKNVNL</sequence>
<dbReference type="EMBL" id="MN740752">
    <property type="protein sequence ID" value="QHU10243.1"/>
    <property type="molecule type" value="Genomic_DNA"/>
</dbReference>
<accession>A0A6C0JXX5</accession>
<evidence type="ECO:0008006" key="3">
    <source>
        <dbReference type="Google" id="ProtNLM"/>
    </source>
</evidence>